<evidence type="ECO:0000259" key="1">
    <source>
        <dbReference type="PROSITE" id="PS51819"/>
    </source>
</evidence>
<dbReference type="PANTHER" id="PTHR36437">
    <property type="entry name" value="GLYOXALASE/BLEOMYCIN RESISTANCE PROTEIN/DIOXYGENASE"/>
    <property type="match status" value="1"/>
</dbReference>
<dbReference type="RefSeq" id="WP_147713287.1">
    <property type="nucleotide sequence ID" value="NZ_VKAD01000001.1"/>
</dbReference>
<gene>
    <name evidence="2" type="ORF">FME95_04865</name>
</gene>
<sequence>MPVLDQQKALEFYTQKLGFSVKQDEPVGEHRWLTVVAEQNAATVELLLEPMAFEPARVYQQALFDVGIPITMFASDDLAAEVALLRERGVEFKGEIMEMPNVKLIHFEDTCGNILALAEQIDTGNS</sequence>
<dbReference type="OrthoDB" id="9794917at2"/>
<protein>
    <submittedName>
        <fullName evidence="2">VOC family protein</fullName>
    </submittedName>
</protein>
<dbReference type="EMBL" id="VKAD01000001">
    <property type="protein sequence ID" value="TXR53888.1"/>
    <property type="molecule type" value="Genomic_DNA"/>
</dbReference>
<organism evidence="2 3">
    <name type="scientific">Reinekea thalattae</name>
    <dbReference type="NCBI Taxonomy" id="2593301"/>
    <lineage>
        <taxon>Bacteria</taxon>
        <taxon>Pseudomonadati</taxon>
        <taxon>Pseudomonadota</taxon>
        <taxon>Gammaproteobacteria</taxon>
        <taxon>Oceanospirillales</taxon>
        <taxon>Saccharospirillaceae</taxon>
        <taxon>Reinekea</taxon>
    </lineage>
</organism>
<comment type="caution">
    <text evidence="2">The sequence shown here is derived from an EMBL/GenBank/DDBJ whole genome shotgun (WGS) entry which is preliminary data.</text>
</comment>
<dbReference type="AlphaFoldDB" id="A0A5C8Z9I7"/>
<proteinExistence type="predicted"/>
<dbReference type="InterPro" id="IPR029068">
    <property type="entry name" value="Glyas_Bleomycin-R_OHBP_Dase"/>
</dbReference>
<evidence type="ECO:0000313" key="2">
    <source>
        <dbReference type="EMBL" id="TXR53888.1"/>
    </source>
</evidence>
<dbReference type="SUPFAM" id="SSF54593">
    <property type="entry name" value="Glyoxalase/Bleomycin resistance protein/Dihydroxybiphenyl dioxygenase"/>
    <property type="match status" value="1"/>
</dbReference>
<evidence type="ECO:0000313" key="3">
    <source>
        <dbReference type="Proteomes" id="UP000321764"/>
    </source>
</evidence>
<dbReference type="Gene3D" id="3.10.180.10">
    <property type="entry name" value="2,3-Dihydroxybiphenyl 1,2-Dioxygenase, domain 1"/>
    <property type="match status" value="1"/>
</dbReference>
<dbReference type="Pfam" id="PF00903">
    <property type="entry name" value="Glyoxalase"/>
    <property type="match status" value="1"/>
</dbReference>
<dbReference type="PROSITE" id="PS51819">
    <property type="entry name" value="VOC"/>
    <property type="match status" value="1"/>
</dbReference>
<feature type="domain" description="VOC" evidence="1">
    <location>
        <begin position="1"/>
        <end position="120"/>
    </location>
</feature>
<keyword evidence="3" id="KW-1185">Reference proteome</keyword>
<dbReference type="Proteomes" id="UP000321764">
    <property type="component" value="Unassembled WGS sequence"/>
</dbReference>
<reference evidence="2 3" key="1">
    <citation type="submission" date="2019-07" db="EMBL/GenBank/DDBJ databases">
        <title>Reinekea sp. strain SSH23 genome sequencing and assembly.</title>
        <authorList>
            <person name="Kim I."/>
        </authorList>
    </citation>
    <scope>NUCLEOTIDE SEQUENCE [LARGE SCALE GENOMIC DNA]</scope>
    <source>
        <strain evidence="2 3">SSH23</strain>
    </source>
</reference>
<dbReference type="InterPro" id="IPR037523">
    <property type="entry name" value="VOC_core"/>
</dbReference>
<dbReference type="InterPro" id="IPR004360">
    <property type="entry name" value="Glyas_Fos-R_dOase_dom"/>
</dbReference>
<dbReference type="PANTHER" id="PTHR36437:SF2">
    <property type="entry name" value="GLYOXALASE_BLEOMYCIN RESISTANCE PROTEIN_DIOXYGENASE"/>
    <property type="match status" value="1"/>
</dbReference>
<name>A0A5C8Z9I7_9GAMM</name>
<accession>A0A5C8Z9I7</accession>